<dbReference type="AlphaFoldDB" id="A0A5N5XAZ6"/>
<dbReference type="Proteomes" id="UP000326565">
    <property type="component" value="Unassembled WGS sequence"/>
</dbReference>
<gene>
    <name evidence="1" type="ORF">BDV29DRAFT_170078</name>
</gene>
<dbReference type="EMBL" id="ML732180">
    <property type="protein sequence ID" value="KAB8076502.1"/>
    <property type="molecule type" value="Genomic_DNA"/>
</dbReference>
<evidence type="ECO:0000313" key="2">
    <source>
        <dbReference type="Proteomes" id="UP000326565"/>
    </source>
</evidence>
<keyword evidence="2" id="KW-1185">Reference proteome</keyword>
<sequence length="131" mass="14869">MTQIYLSIVDNGGIYKHWSLFIDGHSKIILQAKGSDGRFRYEPERIDPRGLSGLIELVPLFEVDEGAKVDIVKALACQVRVRSDVHGWNCQDWVLGCLDKLEEKGVVDGEDMEYKERKKYVMGKVEGLVEV</sequence>
<proteinExistence type="predicted"/>
<accession>A0A5N5XAZ6</accession>
<protein>
    <submittedName>
        <fullName evidence="1">Uncharacterized protein</fullName>
    </submittedName>
</protein>
<dbReference type="InterPro" id="IPR046670">
    <property type="entry name" value="DUF6540"/>
</dbReference>
<reference evidence="1 2" key="1">
    <citation type="submission" date="2019-04" db="EMBL/GenBank/DDBJ databases">
        <title>Friends and foes A comparative genomics study of 23 Aspergillus species from section Flavi.</title>
        <authorList>
            <consortium name="DOE Joint Genome Institute"/>
            <person name="Kjaerbolling I."/>
            <person name="Vesth T."/>
            <person name="Frisvad J.C."/>
            <person name="Nybo J.L."/>
            <person name="Theobald S."/>
            <person name="Kildgaard S."/>
            <person name="Isbrandt T."/>
            <person name="Kuo A."/>
            <person name="Sato A."/>
            <person name="Lyhne E.K."/>
            <person name="Kogle M.E."/>
            <person name="Wiebenga A."/>
            <person name="Kun R.S."/>
            <person name="Lubbers R.J."/>
            <person name="Makela M.R."/>
            <person name="Barry K."/>
            <person name="Chovatia M."/>
            <person name="Clum A."/>
            <person name="Daum C."/>
            <person name="Haridas S."/>
            <person name="He G."/>
            <person name="LaButti K."/>
            <person name="Lipzen A."/>
            <person name="Mondo S."/>
            <person name="Riley R."/>
            <person name="Salamov A."/>
            <person name="Simmons B.A."/>
            <person name="Magnuson J.K."/>
            <person name="Henrissat B."/>
            <person name="Mortensen U.H."/>
            <person name="Larsen T.O."/>
            <person name="Devries R.P."/>
            <person name="Grigoriev I.V."/>
            <person name="Machida M."/>
            <person name="Baker S.E."/>
            <person name="Andersen M.R."/>
        </authorList>
    </citation>
    <scope>NUCLEOTIDE SEQUENCE [LARGE SCALE GENOMIC DNA]</scope>
    <source>
        <strain evidence="1 2">CBS 151.66</strain>
    </source>
</reference>
<organism evidence="1 2">
    <name type="scientific">Aspergillus leporis</name>
    <dbReference type="NCBI Taxonomy" id="41062"/>
    <lineage>
        <taxon>Eukaryota</taxon>
        <taxon>Fungi</taxon>
        <taxon>Dikarya</taxon>
        <taxon>Ascomycota</taxon>
        <taxon>Pezizomycotina</taxon>
        <taxon>Eurotiomycetes</taxon>
        <taxon>Eurotiomycetidae</taxon>
        <taxon>Eurotiales</taxon>
        <taxon>Aspergillaceae</taxon>
        <taxon>Aspergillus</taxon>
        <taxon>Aspergillus subgen. Circumdati</taxon>
    </lineage>
</organism>
<evidence type="ECO:0000313" key="1">
    <source>
        <dbReference type="EMBL" id="KAB8076502.1"/>
    </source>
</evidence>
<dbReference type="OrthoDB" id="37659at2759"/>
<name>A0A5N5XAZ6_9EURO</name>
<dbReference type="Pfam" id="PF20174">
    <property type="entry name" value="DUF6540"/>
    <property type="match status" value="1"/>
</dbReference>